<keyword evidence="6 8" id="KW-0460">Magnesium</keyword>
<dbReference type="GO" id="GO:0016787">
    <property type="term" value="F:hydrolase activity"/>
    <property type="evidence" value="ECO:0007669"/>
    <property type="project" value="UniProtKB-KW"/>
</dbReference>
<feature type="binding site" evidence="8">
    <location>
        <position position="98"/>
    </location>
    <ligand>
        <name>Mg(2+)</name>
        <dbReference type="ChEBI" id="CHEBI:18420"/>
    </ligand>
</feature>
<dbReference type="SUPFAM" id="SSF88723">
    <property type="entry name" value="PIN domain-like"/>
    <property type="match status" value="1"/>
</dbReference>
<dbReference type="GO" id="GO:0004540">
    <property type="term" value="F:RNA nuclease activity"/>
    <property type="evidence" value="ECO:0007669"/>
    <property type="project" value="InterPro"/>
</dbReference>
<evidence type="ECO:0000256" key="3">
    <source>
        <dbReference type="ARBA" id="ARBA00022722"/>
    </source>
</evidence>
<dbReference type="InterPro" id="IPR050556">
    <property type="entry name" value="Type_II_TA_system_RNase"/>
</dbReference>
<proteinExistence type="inferred from homology"/>
<gene>
    <name evidence="8" type="primary">vapC</name>
    <name evidence="10" type="ORF">JF888_07610</name>
</gene>
<dbReference type="PANTHER" id="PTHR33653:SF1">
    <property type="entry name" value="RIBONUCLEASE VAPC2"/>
    <property type="match status" value="1"/>
</dbReference>
<evidence type="ECO:0000256" key="8">
    <source>
        <dbReference type="HAMAP-Rule" id="MF_00265"/>
    </source>
</evidence>
<feature type="binding site" evidence="8">
    <location>
        <position position="9"/>
    </location>
    <ligand>
        <name>Mg(2+)</name>
        <dbReference type="ChEBI" id="CHEBI:18420"/>
    </ligand>
</feature>
<comment type="caution">
    <text evidence="10">The sequence shown here is derived from an EMBL/GenBank/DDBJ whole genome shotgun (WGS) entry which is preliminary data.</text>
</comment>
<reference evidence="10 11" key="1">
    <citation type="submission" date="2020-10" db="EMBL/GenBank/DDBJ databases">
        <title>Ca. Dormibacterota MAGs.</title>
        <authorList>
            <person name="Montgomery K."/>
        </authorList>
    </citation>
    <scope>NUCLEOTIDE SEQUENCE [LARGE SCALE GENOMIC DNA]</scope>
    <source>
        <strain evidence="10">SC8811_S16_3</strain>
    </source>
</reference>
<name>A0A934K7A3_9BACT</name>
<evidence type="ECO:0000256" key="2">
    <source>
        <dbReference type="ARBA" id="ARBA00022649"/>
    </source>
</evidence>
<dbReference type="Gene3D" id="3.40.50.1010">
    <property type="entry name" value="5'-nuclease"/>
    <property type="match status" value="1"/>
</dbReference>
<keyword evidence="8" id="KW-0800">Toxin</keyword>
<dbReference type="Proteomes" id="UP000620075">
    <property type="component" value="Unassembled WGS sequence"/>
</dbReference>
<evidence type="ECO:0000256" key="6">
    <source>
        <dbReference type="ARBA" id="ARBA00022842"/>
    </source>
</evidence>
<evidence type="ECO:0000256" key="7">
    <source>
        <dbReference type="ARBA" id="ARBA00038093"/>
    </source>
</evidence>
<organism evidence="10 11">
    <name type="scientific">Candidatus Dormiibacter inghamiae</name>
    <dbReference type="NCBI Taxonomy" id="3127013"/>
    <lineage>
        <taxon>Bacteria</taxon>
        <taxon>Bacillati</taxon>
        <taxon>Candidatus Dormiibacterota</taxon>
        <taxon>Candidatus Dormibacteria</taxon>
        <taxon>Candidatus Dormibacterales</taxon>
        <taxon>Candidatus Dormibacteraceae</taxon>
        <taxon>Candidatus Dormiibacter</taxon>
    </lineage>
</organism>
<keyword evidence="2 8" id="KW-1277">Toxin-antitoxin system</keyword>
<dbReference type="EMBL" id="JAEKNQ010000030">
    <property type="protein sequence ID" value="MBJ7603041.1"/>
    <property type="molecule type" value="Genomic_DNA"/>
</dbReference>
<dbReference type="RefSeq" id="WP_338178364.1">
    <property type="nucleotide sequence ID" value="NZ_JAEKNQ010000030.1"/>
</dbReference>
<dbReference type="InterPro" id="IPR029060">
    <property type="entry name" value="PIN-like_dom_sf"/>
</dbReference>
<evidence type="ECO:0000256" key="5">
    <source>
        <dbReference type="ARBA" id="ARBA00022801"/>
    </source>
</evidence>
<dbReference type="Pfam" id="PF01850">
    <property type="entry name" value="PIN"/>
    <property type="match status" value="1"/>
</dbReference>
<keyword evidence="5 8" id="KW-0378">Hydrolase</keyword>
<evidence type="ECO:0000259" key="9">
    <source>
        <dbReference type="Pfam" id="PF01850"/>
    </source>
</evidence>
<evidence type="ECO:0000256" key="4">
    <source>
        <dbReference type="ARBA" id="ARBA00022723"/>
    </source>
</evidence>
<dbReference type="PANTHER" id="PTHR33653">
    <property type="entry name" value="RIBONUCLEASE VAPC2"/>
    <property type="match status" value="1"/>
</dbReference>
<comment type="similarity">
    <text evidence="7 8">Belongs to the PINc/VapC protein family.</text>
</comment>
<evidence type="ECO:0000313" key="10">
    <source>
        <dbReference type="EMBL" id="MBJ7603041.1"/>
    </source>
</evidence>
<protein>
    <recommendedName>
        <fullName evidence="8">Ribonuclease VapC</fullName>
        <shortName evidence="8">RNase VapC</shortName>
        <ecNumber evidence="8">3.1.-.-</ecNumber>
    </recommendedName>
    <alternativeName>
        <fullName evidence="8">Toxin VapC</fullName>
    </alternativeName>
</protein>
<feature type="domain" description="PIN" evidence="9">
    <location>
        <begin position="7"/>
        <end position="122"/>
    </location>
</feature>
<dbReference type="InterPro" id="IPR002716">
    <property type="entry name" value="PIN_dom"/>
</dbReference>
<comment type="function">
    <text evidence="8">Toxic component of a toxin-antitoxin (TA) system. An RNase.</text>
</comment>
<dbReference type="CDD" id="cd18755">
    <property type="entry name" value="PIN_MtVapC3_VapC21-like"/>
    <property type="match status" value="1"/>
</dbReference>
<evidence type="ECO:0000313" key="11">
    <source>
        <dbReference type="Proteomes" id="UP000620075"/>
    </source>
</evidence>
<dbReference type="EC" id="3.1.-.-" evidence="8"/>
<dbReference type="GO" id="GO:0090729">
    <property type="term" value="F:toxin activity"/>
    <property type="evidence" value="ECO:0007669"/>
    <property type="project" value="UniProtKB-KW"/>
</dbReference>
<keyword evidence="4 8" id="KW-0479">Metal-binding</keyword>
<comment type="cofactor">
    <cofactor evidence="1 8">
        <name>Mg(2+)</name>
        <dbReference type="ChEBI" id="CHEBI:18420"/>
    </cofactor>
</comment>
<sequence>MLNARYLVDKSAFARKSHPDVARVIDPLIATGSLARCGIFELEVLYSARNAEELNNDRRDLRLALALADTRQDDFERAADYLGLLAKRGLHRSVPIPDLVLAAVAERSGLTVLHYDRDFEALRTVVGLDAEWVMPQGSVP</sequence>
<accession>A0A934K7A3</accession>
<dbReference type="InterPro" id="IPR022907">
    <property type="entry name" value="VapC_family"/>
</dbReference>
<dbReference type="HAMAP" id="MF_00265">
    <property type="entry name" value="VapC_Nob1"/>
    <property type="match status" value="1"/>
</dbReference>
<evidence type="ECO:0000256" key="1">
    <source>
        <dbReference type="ARBA" id="ARBA00001946"/>
    </source>
</evidence>
<keyword evidence="3 8" id="KW-0540">Nuclease</keyword>
<dbReference type="GO" id="GO:0000287">
    <property type="term" value="F:magnesium ion binding"/>
    <property type="evidence" value="ECO:0007669"/>
    <property type="project" value="UniProtKB-UniRule"/>
</dbReference>
<dbReference type="AlphaFoldDB" id="A0A934K7A3"/>